<proteinExistence type="inferred from homology"/>
<accession>A0A221UU76</accession>
<evidence type="ECO:0000313" key="6">
    <source>
        <dbReference type="Proteomes" id="UP000204551"/>
    </source>
</evidence>
<name>A0A221UU76_9FLAO</name>
<dbReference type="EMBL" id="CP022515">
    <property type="protein sequence ID" value="ASO04884.1"/>
    <property type="molecule type" value="Genomic_DNA"/>
</dbReference>
<dbReference type="RefSeq" id="WP_093977784.1">
    <property type="nucleotide sequence ID" value="NZ_CP022515.1"/>
</dbReference>
<sequence length="141" mass="15412">MLNAYHLYKLSNKLYRWKIPFFPKIIKLMCFLIYNSSLPYQCELGKGTRFAYSGIGVVLHKRTRIGANCTIGTNVTIGGKSGHYEVPVIGDNVYIATGAKVLGPIIIGDNVTIGANAVVIKNIPSNVIVAGIPAKIIKYKE</sequence>
<keyword evidence="2 5" id="KW-0808">Transferase</keyword>
<dbReference type="GO" id="GO:0005737">
    <property type="term" value="C:cytoplasm"/>
    <property type="evidence" value="ECO:0007669"/>
    <property type="project" value="InterPro"/>
</dbReference>
<dbReference type="PANTHER" id="PTHR42811">
    <property type="entry name" value="SERINE ACETYLTRANSFERASE"/>
    <property type="match status" value="1"/>
</dbReference>
<evidence type="ECO:0000256" key="2">
    <source>
        <dbReference type="ARBA" id="ARBA00022679"/>
    </source>
</evidence>
<dbReference type="AlphaFoldDB" id="A0A221UU76"/>
<evidence type="ECO:0000256" key="1">
    <source>
        <dbReference type="ARBA" id="ARBA00007274"/>
    </source>
</evidence>
<dbReference type="InterPro" id="IPR018357">
    <property type="entry name" value="Hexapep_transf_CS"/>
</dbReference>
<dbReference type="InterPro" id="IPR005881">
    <property type="entry name" value="Ser_O-AcTrfase"/>
</dbReference>
<dbReference type="SUPFAM" id="SSF51161">
    <property type="entry name" value="Trimeric LpxA-like enzymes"/>
    <property type="match status" value="1"/>
</dbReference>
<keyword evidence="3" id="KW-0677">Repeat</keyword>
<dbReference type="KEGG" id="aalg:AREALGSMS7_01414"/>
<protein>
    <submittedName>
        <fullName evidence="5">Serine acetyltransferase</fullName>
        <ecNumber evidence="5">2.3.1.30</ecNumber>
    </submittedName>
</protein>
<evidence type="ECO:0000256" key="3">
    <source>
        <dbReference type="ARBA" id="ARBA00022737"/>
    </source>
</evidence>
<dbReference type="InterPro" id="IPR045304">
    <property type="entry name" value="LbH_SAT"/>
</dbReference>
<reference evidence="5 6" key="1">
    <citation type="submission" date="2017-07" db="EMBL/GenBank/DDBJ databases">
        <title>Genome Sequence of Arenibacter algicola Strain SMS7 Isolated from a culture of the Diatom Skeletonema marinoi.</title>
        <authorList>
            <person name="Topel M."/>
            <person name="Pinder M.I.M."/>
            <person name="Johansson O.N."/>
            <person name="Kourtchenko O."/>
            <person name="Godhe A."/>
            <person name="Clarke A.K."/>
        </authorList>
    </citation>
    <scope>NUCLEOTIDE SEQUENCE [LARGE SCALE GENOMIC DNA]</scope>
    <source>
        <strain evidence="5 6">SMS7</strain>
    </source>
</reference>
<dbReference type="PROSITE" id="PS00101">
    <property type="entry name" value="HEXAPEP_TRANSFERASES"/>
    <property type="match status" value="1"/>
</dbReference>
<comment type="similarity">
    <text evidence="1">Belongs to the transferase hexapeptide repeat family.</text>
</comment>
<evidence type="ECO:0000313" key="5">
    <source>
        <dbReference type="EMBL" id="ASO04884.1"/>
    </source>
</evidence>
<dbReference type="GO" id="GO:0009001">
    <property type="term" value="F:serine O-acetyltransferase activity"/>
    <property type="evidence" value="ECO:0007669"/>
    <property type="project" value="UniProtKB-EC"/>
</dbReference>
<dbReference type="CDD" id="cd03354">
    <property type="entry name" value="LbH_SAT"/>
    <property type="match status" value="1"/>
</dbReference>
<keyword evidence="4 5" id="KW-0012">Acyltransferase</keyword>
<dbReference type="Pfam" id="PF14602">
    <property type="entry name" value="Hexapep_2"/>
    <property type="match status" value="1"/>
</dbReference>
<dbReference type="GO" id="GO:0006535">
    <property type="term" value="P:cysteine biosynthetic process from serine"/>
    <property type="evidence" value="ECO:0007669"/>
    <property type="project" value="InterPro"/>
</dbReference>
<gene>
    <name evidence="5" type="ORF">AREALGSMS7_01414</name>
</gene>
<dbReference type="InterPro" id="IPR001451">
    <property type="entry name" value="Hexapep"/>
</dbReference>
<organism evidence="5 6">
    <name type="scientific">Arenibacter algicola</name>
    <dbReference type="NCBI Taxonomy" id="616991"/>
    <lineage>
        <taxon>Bacteria</taxon>
        <taxon>Pseudomonadati</taxon>
        <taxon>Bacteroidota</taxon>
        <taxon>Flavobacteriia</taxon>
        <taxon>Flavobacteriales</taxon>
        <taxon>Flavobacteriaceae</taxon>
        <taxon>Arenibacter</taxon>
    </lineage>
</organism>
<evidence type="ECO:0000256" key="4">
    <source>
        <dbReference type="ARBA" id="ARBA00023315"/>
    </source>
</evidence>
<dbReference type="Pfam" id="PF00132">
    <property type="entry name" value="Hexapep"/>
    <property type="match status" value="1"/>
</dbReference>
<dbReference type="InterPro" id="IPR011004">
    <property type="entry name" value="Trimer_LpxA-like_sf"/>
</dbReference>
<dbReference type="PIRSF" id="PIRSF000441">
    <property type="entry name" value="CysE"/>
    <property type="match status" value="1"/>
</dbReference>
<dbReference type="Proteomes" id="UP000204551">
    <property type="component" value="Chromosome"/>
</dbReference>
<dbReference type="EC" id="2.3.1.30" evidence="5"/>
<dbReference type="Gene3D" id="2.160.10.10">
    <property type="entry name" value="Hexapeptide repeat proteins"/>
    <property type="match status" value="1"/>
</dbReference>